<dbReference type="CDD" id="cd00761">
    <property type="entry name" value="Glyco_tranf_GTA_type"/>
    <property type="match status" value="1"/>
</dbReference>
<sequence length="356" mass="41681">MGKKKSGDKKELPFVSICTPTFNRRPFWEYTIKCFMHQNYPKDKMEWIIIDDGTDKIKDLVESIPQVKYYEYDTKMPLGKKRNIMHDKSKGDIIVYMDDDDYYPPERVSHAVNMLMTHPSALCAGASEIYIWFKHIQKMFQFGPYGPNHATAGTFAFKRELLKDHRYEDHAALAEEKAFLKNYSVPFVQLEPKKTILVFSHIHNTFDKKKLLEQGENDYQKTSPRTVDEFVKDAAMRHFYMEKIDGLLQNYKPGDPSNKPDVLKQIKEIEEERKSMAMQQSGGQGQIVLNQNGQQIVLNNEQIVQIIQKQQEQLQHFAKMLEDKDKIISSLESQLEVYKIMNEKNNSIIQLLQKNQ</sequence>
<dbReference type="GO" id="GO:0016758">
    <property type="term" value="F:hexosyltransferase activity"/>
    <property type="evidence" value="ECO:0007669"/>
    <property type="project" value="UniProtKB-ARBA"/>
</dbReference>
<reference evidence="2" key="1">
    <citation type="journal article" date="2020" name="Nature">
        <title>Giant virus diversity and host interactions through global metagenomics.</title>
        <authorList>
            <person name="Schulz F."/>
            <person name="Roux S."/>
            <person name="Paez-Espino D."/>
            <person name="Jungbluth S."/>
            <person name="Walsh D.A."/>
            <person name="Denef V.J."/>
            <person name="McMahon K.D."/>
            <person name="Konstantinidis K.T."/>
            <person name="Eloe-Fadrosh E.A."/>
            <person name="Kyrpides N.C."/>
            <person name="Woyke T."/>
        </authorList>
    </citation>
    <scope>NUCLEOTIDE SEQUENCE</scope>
    <source>
        <strain evidence="2">GVMAG-M-3300023174-116</strain>
    </source>
</reference>
<evidence type="ECO:0000259" key="1">
    <source>
        <dbReference type="Pfam" id="PF00535"/>
    </source>
</evidence>
<proteinExistence type="predicted"/>
<dbReference type="PANTHER" id="PTHR22916">
    <property type="entry name" value="GLYCOSYLTRANSFERASE"/>
    <property type="match status" value="1"/>
</dbReference>
<dbReference type="InterPro" id="IPR001173">
    <property type="entry name" value="Glyco_trans_2-like"/>
</dbReference>
<dbReference type="PANTHER" id="PTHR22916:SF3">
    <property type="entry name" value="UDP-GLCNAC:BETAGAL BETA-1,3-N-ACETYLGLUCOSAMINYLTRANSFERASE-LIKE PROTEIN 1"/>
    <property type="match status" value="1"/>
</dbReference>
<dbReference type="EMBL" id="MN739534">
    <property type="protein sequence ID" value="QHT11332.1"/>
    <property type="molecule type" value="Genomic_DNA"/>
</dbReference>
<evidence type="ECO:0000313" key="2">
    <source>
        <dbReference type="EMBL" id="QHT11332.1"/>
    </source>
</evidence>
<dbReference type="SUPFAM" id="SSF53448">
    <property type="entry name" value="Nucleotide-diphospho-sugar transferases"/>
    <property type="match status" value="1"/>
</dbReference>
<organism evidence="2">
    <name type="scientific">viral metagenome</name>
    <dbReference type="NCBI Taxonomy" id="1070528"/>
    <lineage>
        <taxon>unclassified sequences</taxon>
        <taxon>metagenomes</taxon>
        <taxon>organismal metagenomes</taxon>
    </lineage>
</organism>
<dbReference type="Pfam" id="PF00535">
    <property type="entry name" value="Glycos_transf_2"/>
    <property type="match status" value="1"/>
</dbReference>
<dbReference type="InterPro" id="IPR029044">
    <property type="entry name" value="Nucleotide-diphossugar_trans"/>
</dbReference>
<name>A0A6C0D4M3_9ZZZZ</name>
<dbReference type="AlphaFoldDB" id="A0A6C0D4M3"/>
<feature type="domain" description="Glycosyltransferase 2-like" evidence="1">
    <location>
        <begin position="16"/>
        <end position="130"/>
    </location>
</feature>
<accession>A0A6C0D4M3</accession>
<protein>
    <recommendedName>
        <fullName evidence="1">Glycosyltransferase 2-like domain-containing protein</fullName>
    </recommendedName>
</protein>
<dbReference type="Gene3D" id="3.90.550.10">
    <property type="entry name" value="Spore Coat Polysaccharide Biosynthesis Protein SpsA, Chain A"/>
    <property type="match status" value="1"/>
</dbReference>